<gene>
    <name evidence="1" type="ORF">BO71DRAFT_394811</name>
</gene>
<accession>A0A319DMS9</accession>
<dbReference type="EMBL" id="KZ825807">
    <property type="protein sequence ID" value="PYH98851.1"/>
    <property type="molecule type" value="Genomic_DNA"/>
</dbReference>
<name>A0A319DMS9_9EURO</name>
<evidence type="ECO:0000313" key="2">
    <source>
        <dbReference type="Proteomes" id="UP000247810"/>
    </source>
</evidence>
<sequence length="87" mass="9276">MGLEGDPGNPRFVNTKVRRSSLTPIDGGNSEISREDASIIGRETGDGLASCPAGQVTVAARASGGSECPVITRNDAELRRRRQVQYF</sequence>
<proteinExistence type="predicted"/>
<dbReference type="Proteomes" id="UP000247810">
    <property type="component" value="Unassembled WGS sequence"/>
</dbReference>
<organism evidence="1 2">
    <name type="scientific">Aspergillus ellipticus CBS 707.79</name>
    <dbReference type="NCBI Taxonomy" id="1448320"/>
    <lineage>
        <taxon>Eukaryota</taxon>
        <taxon>Fungi</taxon>
        <taxon>Dikarya</taxon>
        <taxon>Ascomycota</taxon>
        <taxon>Pezizomycotina</taxon>
        <taxon>Eurotiomycetes</taxon>
        <taxon>Eurotiomycetidae</taxon>
        <taxon>Eurotiales</taxon>
        <taxon>Aspergillaceae</taxon>
        <taxon>Aspergillus</taxon>
        <taxon>Aspergillus subgen. Circumdati</taxon>
    </lineage>
</organism>
<evidence type="ECO:0000313" key="1">
    <source>
        <dbReference type="EMBL" id="PYH98851.1"/>
    </source>
</evidence>
<dbReference type="AlphaFoldDB" id="A0A319DMS9"/>
<keyword evidence="2" id="KW-1185">Reference proteome</keyword>
<dbReference type="VEuPathDB" id="FungiDB:BO71DRAFT_394811"/>
<protein>
    <submittedName>
        <fullName evidence="1">Uncharacterized protein</fullName>
    </submittedName>
</protein>
<reference evidence="1 2" key="1">
    <citation type="submission" date="2018-02" db="EMBL/GenBank/DDBJ databases">
        <title>The genomes of Aspergillus section Nigri reveals drivers in fungal speciation.</title>
        <authorList>
            <consortium name="DOE Joint Genome Institute"/>
            <person name="Vesth T.C."/>
            <person name="Nybo J."/>
            <person name="Theobald S."/>
            <person name="Brandl J."/>
            <person name="Frisvad J.C."/>
            <person name="Nielsen K.F."/>
            <person name="Lyhne E.K."/>
            <person name="Kogle M.E."/>
            <person name="Kuo A."/>
            <person name="Riley R."/>
            <person name="Clum A."/>
            <person name="Nolan M."/>
            <person name="Lipzen A."/>
            <person name="Salamov A."/>
            <person name="Henrissat B."/>
            <person name="Wiebenga A."/>
            <person name="De vries R.P."/>
            <person name="Grigoriev I.V."/>
            <person name="Mortensen U.H."/>
            <person name="Andersen M.R."/>
            <person name="Baker S.E."/>
        </authorList>
    </citation>
    <scope>NUCLEOTIDE SEQUENCE [LARGE SCALE GENOMIC DNA]</scope>
    <source>
        <strain evidence="1 2">CBS 707.79</strain>
    </source>
</reference>